<evidence type="ECO:0000256" key="1">
    <source>
        <dbReference type="SAM" id="SignalP"/>
    </source>
</evidence>
<keyword evidence="3" id="KW-1185">Reference proteome</keyword>
<sequence>MKIYLTALALALSPTVAAAECVYGQHKQAATCQAGATWDADKGICVAQPTG</sequence>
<dbReference type="Proteomes" id="UP000199441">
    <property type="component" value="Unassembled WGS sequence"/>
</dbReference>
<gene>
    <name evidence="2" type="ORF">SAMN04488001_0672</name>
</gene>
<reference evidence="3" key="1">
    <citation type="submission" date="2016-10" db="EMBL/GenBank/DDBJ databases">
        <authorList>
            <person name="Varghese N."/>
            <person name="Submissions S."/>
        </authorList>
    </citation>
    <scope>NUCLEOTIDE SEQUENCE [LARGE SCALE GENOMIC DNA]</scope>
    <source>
        <strain evidence="3">DSM 26922</strain>
    </source>
</reference>
<keyword evidence="1" id="KW-0732">Signal</keyword>
<evidence type="ECO:0000313" key="3">
    <source>
        <dbReference type="Proteomes" id="UP000199441"/>
    </source>
</evidence>
<name>A0A1H2S3T1_9RHOB</name>
<dbReference type="RefSeq" id="WP_170833369.1">
    <property type="nucleotide sequence ID" value="NZ_FNOI01000001.1"/>
</dbReference>
<proteinExistence type="predicted"/>
<accession>A0A1H2S3T1</accession>
<dbReference type="EMBL" id="FNOI01000001">
    <property type="protein sequence ID" value="SDW25659.1"/>
    <property type="molecule type" value="Genomic_DNA"/>
</dbReference>
<feature type="chain" id="PRO_5011450480" description="Chitin binding Peritrophin-A domain-containing protein" evidence="1">
    <location>
        <begin position="19"/>
        <end position="51"/>
    </location>
</feature>
<organism evidence="2 3">
    <name type="scientific">Litoreibacter albidus</name>
    <dbReference type="NCBI Taxonomy" id="670155"/>
    <lineage>
        <taxon>Bacteria</taxon>
        <taxon>Pseudomonadati</taxon>
        <taxon>Pseudomonadota</taxon>
        <taxon>Alphaproteobacteria</taxon>
        <taxon>Rhodobacterales</taxon>
        <taxon>Roseobacteraceae</taxon>
        <taxon>Litoreibacter</taxon>
    </lineage>
</organism>
<protein>
    <recommendedName>
        <fullName evidence="4">Chitin binding Peritrophin-A domain-containing protein</fullName>
    </recommendedName>
</protein>
<evidence type="ECO:0008006" key="4">
    <source>
        <dbReference type="Google" id="ProtNLM"/>
    </source>
</evidence>
<evidence type="ECO:0000313" key="2">
    <source>
        <dbReference type="EMBL" id="SDW25659.1"/>
    </source>
</evidence>
<dbReference type="AlphaFoldDB" id="A0A1H2S3T1"/>
<feature type="signal peptide" evidence="1">
    <location>
        <begin position="1"/>
        <end position="18"/>
    </location>
</feature>
<dbReference type="STRING" id="670155.SAMN04488001_0672"/>